<evidence type="ECO:0000256" key="1">
    <source>
        <dbReference type="SAM" id="MobiDB-lite"/>
    </source>
</evidence>
<reference evidence="3" key="1">
    <citation type="submission" date="2016-06" db="EMBL/GenBank/DDBJ databases">
        <authorList>
            <person name="Varghese N."/>
            <person name="Submissions Spin"/>
        </authorList>
    </citation>
    <scope>NUCLEOTIDE SEQUENCE [LARGE SCALE GENOMIC DNA]</scope>
    <source>
        <strain evidence="3">DSM 44814</strain>
    </source>
</reference>
<evidence type="ECO:0000313" key="2">
    <source>
        <dbReference type="EMBL" id="SCL58432.1"/>
    </source>
</evidence>
<keyword evidence="3" id="KW-1185">Reference proteome</keyword>
<dbReference type="STRING" id="227316.GA0070604_3831"/>
<feature type="compositionally biased region" description="Polar residues" evidence="1">
    <location>
        <begin position="1"/>
        <end position="13"/>
    </location>
</feature>
<proteinExistence type="predicted"/>
<organism evidence="2 3">
    <name type="scientific">Micromonospora eburnea</name>
    <dbReference type="NCBI Taxonomy" id="227316"/>
    <lineage>
        <taxon>Bacteria</taxon>
        <taxon>Bacillati</taxon>
        <taxon>Actinomycetota</taxon>
        <taxon>Actinomycetes</taxon>
        <taxon>Micromonosporales</taxon>
        <taxon>Micromonosporaceae</taxon>
        <taxon>Micromonospora</taxon>
    </lineage>
</organism>
<dbReference type="AlphaFoldDB" id="A0A1C6UWI3"/>
<feature type="region of interest" description="Disordered" evidence="1">
    <location>
        <begin position="1"/>
        <end position="33"/>
    </location>
</feature>
<feature type="region of interest" description="Disordered" evidence="1">
    <location>
        <begin position="92"/>
        <end position="124"/>
    </location>
</feature>
<name>A0A1C6UWI3_9ACTN</name>
<evidence type="ECO:0000313" key="3">
    <source>
        <dbReference type="Proteomes" id="UP000199696"/>
    </source>
</evidence>
<dbReference type="RefSeq" id="WP_167363521.1">
    <property type="nucleotide sequence ID" value="NZ_FMHY01000002.1"/>
</dbReference>
<accession>A0A1C6UWI3</accession>
<protein>
    <submittedName>
        <fullName evidence="2">Uncharacterized protein</fullName>
    </submittedName>
</protein>
<gene>
    <name evidence="2" type="ORF">GA0070604_3831</name>
</gene>
<sequence>MQSAVSESSTLTPDLTGGIVPDEAGSSVLVTDGTPDVQQWLDKVVDAARLGTPGDWPHPHTEIPRAVITLDRLAKEIAVCFAFAGVPWSLAEDGLPPLPGAQPGSTSELAARDPGHTDPTKGSAYHNLMHSLLGDFH</sequence>
<dbReference type="Proteomes" id="UP000199696">
    <property type="component" value="Unassembled WGS sequence"/>
</dbReference>
<dbReference type="EMBL" id="FMHY01000002">
    <property type="protein sequence ID" value="SCL58432.1"/>
    <property type="molecule type" value="Genomic_DNA"/>
</dbReference>
<feature type="compositionally biased region" description="Basic and acidic residues" evidence="1">
    <location>
        <begin position="110"/>
        <end position="119"/>
    </location>
</feature>